<keyword evidence="9" id="KW-1185">Reference proteome</keyword>
<sequence>LGHVPSPFDCSQVIRGLKTLPHRMKTHQRNALKVAEHLLNYSEIEDLRHPGLPCHPQYELFKSQTSGHSAVISFYLKGNFNKSIQFMNNLKIFTQGLSLGGYESLVELPSLCSHRDVPEEIKQTLGITDNLIRMSVGLEDVCDLIEDIDQSLEQLRRTI</sequence>
<dbReference type="SUPFAM" id="SSF53383">
    <property type="entry name" value="PLP-dependent transferases"/>
    <property type="match status" value="1"/>
</dbReference>
<accession>A0ABQ9J248</accession>
<evidence type="ECO:0000256" key="5">
    <source>
        <dbReference type="ARBA" id="ARBA00023192"/>
    </source>
</evidence>
<dbReference type="Proteomes" id="UP001162164">
    <property type="component" value="Unassembled WGS sequence"/>
</dbReference>
<proteinExistence type="inferred from homology"/>
<evidence type="ECO:0000256" key="6">
    <source>
        <dbReference type="ARBA" id="ARBA00029853"/>
    </source>
</evidence>
<evidence type="ECO:0000313" key="8">
    <source>
        <dbReference type="EMBL" id="KAJ8971605.1"/>
    </source>
</evidence>
<dbReference type="Pfam" id="PF01053">
    <property type="entry name" value="Cys_Met_Meta_PP"/>
    <property type="match status" value="1"/>
</dbReference>
<evidence type="ECO:0000313" key="9">
    <source>
        <dbReference type="Proteomes" id="UP001162164"/>
    </source>
</evidence>
<reference evidence="8" key="1">
    <citation type="journal article" date="2023" name="Insect Mol. Biol.">
        <title>Genome sequencing provides insights into the evolution of gene families encoding plant cell wall-degrading enzymes in longhorned beetles.</title>
        <authorList>
            <person name="Shin N.R."/>
            <person name="Okamura Y."/>
            <person name="Kirsch R."/>
            <person name="Pauchet Y."/>
        </authorList>
    </citation>
    <scope>NUCLEOTIDE SEQUENCE</scope>
    <source>
        <strain evidence="8">MMC_N1</strain>
    </source>
</reference>
<feature type="non-terminal residue" evidence="8">
    <location>
        <position position="1"/>
    </location>
</feature>
<dbReference type="EC" id="4.4.1.1" evidence="3"/>
<comment type="caution">
    <text evidence="8">The sequence shown here is derived from an EMBL/GenBank/DDBJ whole genome shotgun (WGS) entry which is preliminary data.</text>
</comment>
<keyword evidence="4 7" id="KW-0663">Pyridoxal phosphate</keyword>
<protein>
    <recommendedName>
        <fullName evidence="3">cystathionine gamma-lyase</fullName>
        <ecNumber evidence="3">4.4.1.1</ecNumber>
    </recommendedName>
    <alternativeName>
        <fullName evidence="6">Gamma-cystathionase</fullName>
    </alternativeName>
</protein>
<dbReference type="PANTHER" id="PTHR11808:SF15">
    <property type="entry name" value="CYSTATHIONINE GAMMA-LYASE"/>
    <property type="match status" value="1"/>
</dbReference>
<dbReference type="PANTHER" id="PTHR11808">
    <property type="entry name" value="TRANS-SULFURATION ENZYME FAMILY MEMBER"/>
    <property type="match status" value="1"/>
</dbReference>
<comment type="pathway">
    <text evidence="2">Amino-acid biosynthesis; L-cysteine biosynthesis; L-cysteine from L-homocysteine and L-serine: step 2/2.</text>
</comment>
<comment type="cofactor">
    <cofactor evidence="1 7">
        <name>pyridoxal 5'-phosphate</name>
        <dbReference type="ChEBI" id="CHEBI:597326"/>
    </cofactor>
</comment>
<keyword evidence="5" id="KW-0028">Amino-acid biosynthesis</keyword>
<organism evidence="8 9">
    <name type="scientific">Molorchus minor</name>
    <dbReference type="NCBI Taxonomy" id="1323400"/>
    <lineage>
        <taxon>Eukaryota</taxon>
        <taxon>Metazoa</taxon>
        <taxon>Ecdysozoa</taxon>
        <taxon>Arthropoda</taxon>
        <taxon>Hexapoda</taxon>
        <taxon>Insecta</taxon>
        <taxon>Pterygota</taxon>
        <taxon>Neoptera</taxon>
        <taxon>Endopterygota</taxon>
        <taxon>Coleoptera</taxon>
        <taxon>Polyphaga</taxon>
        <taxon>Cucujiformia</taxon>
        <taxon>Chrysomeloidea</taxon>
        <taxon>Cerambycidae</taxon>
        <taxon>Lamiinae</taxon>
        <taxon>Monochamini</taxon>
        <taxon>Molorchus</taxon>
    </lineage>
</organism>
<evidence type="ECO:0000256" key="3">
    <source>
        <dbReference type="ARBA" id="ARBA00012085"/>
    </source>
</evidence>
<dbReference type="InterPro" id="IPR015422">
    <property type="entry name" value="PyrdxlP-dep_Trfase_small"/>
</dbReference>
<evidence type="ECO:0000256" key="1">
    <source>
        <dbReference type="ARBA" id="ARBA00001933"/>
    </source>
</evidence>
<dbReference type="InterPro" id="IPR015424">
    <property type="entry name" value="PyrdxlP-dep_Trfase"/>
</dbReference>
<gene>
    <name evidence="8" type="ORF">NQ317_014725</name>
</gene>
<evidence type="ECO:0000256" key="7">
    <source>
        <dbReference type="RuleBase" id="RU362118"/>
    </source>
</evidence>
<dbReference type="InterPro" id="IPR000277">
    <property type="entry name" value="Cys/Met-Metab_PyrdxlP-dep_enz"/>
</dbReference>
<comment type="similarity">
    <text evidence="7">Belongs to the trans-sulfuration enzymes family.</text>
</comment>
<name>A0ABQ9J248_9CUCU</name>
<evidence type="ECO:0000256" key="4">
    <source>
        <dbReference type="ARBA" id="ARBA00022898"/>
    </source>
</evidence>
<evidence type="ECO:0000256" key="2">
    <source>
        <dbReference type="ARBA" id="ARBA00005038"/>
    </source>
</evidence>
<dbReference type="EMBL" id="JAPWTJ010001455">
    <property type="protein sequence ID" value="KAJ8971605.1"/>
    <property type="molecule type" value="Genomic_DNA"/>
</dbReference>
<dbReference type="Gene3D" id="3.90.1150.10">
    <property type="entry name" value="Aspartate Aminotransferase, domain 1"/>
    <property type="match status" value="1"/>
</dbReference>
<keyword evidence="5" id="KW-0198">Cysteine biosynthesis</keyword>